<name>A0A0A9DWV8_ARUDO</name>
<proteinExistence type="predicted"/>
<sequence length="82" mass="9543">MTIDNFTYLKGQYGRLQVQQKLYTAHFSVFNPYFTSITEYAEKYCFMISSISSLQSPEKTSRHGKVTLGRERRTADSMQNSK</sequence>
<accession>A0A0A9DWV8</accession>
<evidence type="ECO:0000256" key="1">
    <source>
        <dbReference type="SAM" id="MobiDB-lite"/>
    </source>
</evidence>
<reference evidence="2" key="2">
    <citation type="journal article" date="2015" name="Data Brief">
        <title>Shoot transcriptome of the giant reed, Arundo donax.</title>
        <authorList>
            <person name="Barrero R.A."/>
            <person name="Guerrero F.D."/>
            <person name="Moolhuijzen P."/>
            <person name="Goolsby J.A."/>
            <person name="Tidwell J."/>
            <person name="Bellgard S.E."/>
            <person name="Bellgard M.I."/>
        </authorList>
    </citation>
    <scope>NUCLEOTIDE SEQUENCE</scope>
    <source>
        <tissue evidence="2">Shoot tissue taken approximately 20 cm above the soil surface</tissue>
    </source>
</reference>
<reference evidence="2" key="1">
    <citation type="submission" date="2014-09" db="EMBL/GenBank/DDBJ databases">
        <authorList>
            <person name="Magalhaes I.L.F."/>
            <person name="Oliveira U."/>
            <person name="Santos F.R."/>
            <person name="Vidigal T.H.D.A."/>
            <person name="Brescovit A.D."/>
            <person name="Santos A.J."/>
        </authorList>
    </citation>
    <scope>NUCLEOTIDE SEQUENCE</scope>
    <source>
        <tissue evidence="2">Shoot tissue taken approximately 20 cm above the soil surface</tissue>
    </source>
</reference>
<evidence type="ECO:0000313" key="2">
    <source>
        <dbReference type="EMBL" id="JAD90125.1"/>
    </source>
</evidence>
<dbReference type="EMBL" id="GBRH01207770">
    <property type="protein sequence ID" value="JAD90125.1"/>
    <property type="molecule type" value="Transcribed_RNA"/>
</dbReference>
<feature type="region of interest" description="Disordered" evidence="1">
    <location>
        <begin position="55"/>
        <end position="82"/>
    </location>
</feature>
<protein>
    <submittedName>
        <fullName evidence="2">Uncharacterized protein</fullName>
    </submittedName>
</protein>
<organism evidence="2">
    <name type="scientific">Arundo donax</name>
    <name type="common">Giant reed</name>
    <name type="synonym">Donax arundinaceus</name>
    <dbReference type="NCBI Taxonomy" id="35708"/>
    <lineage>
        <taxon>Eukaryota</taxon>
        <taxon>Viridiplantae</taxon>
        <taxon>Streptophyta</taxon>
        <taxon>Embryophyta</taxon>
        <taxon>Tracheophyta</taxon>
        <taxon>Spermatophyta</taxon>
        <taxon>Magnoliopsida</taxon>
        <taxon>Liliopsida</taxon>
        <taxon>Poales</taxon>
        <taxon>Poaceae</taxon>
        <taxon>PACMAD clade</taxon>
        <taxon>Arundinoideae</taxon>
        <taxon>Arundineae</taxon>
        <taxon>Arundo</taxon>
    </lineage>
</organism>
<dbReference type="AlphaFoldDB" id="A0A0A9DWV8"/>